<dbReference type="RefSeq" id="WP_187722280.1">
    <property type="nucleotide sequence ID" value="NZ_BAABBL010000019.1"/>
</dbReference>
<dbReference type="PROSITE" id="PS51257">
    <property type="entry name" value="PROKAR_LIPOPROTEIN"/>
    <property type="match status" value="1"/>
</dbReference>
<reference evidence="3 4" key="1">
    <citation type="submission" date="2020-08" db="EMBL/GenBank/DDBJ databases">
        <title>Genome sequence of Tessaracoccus defluvii JCM 17540T.</title>
        <authorList>
            <person name="Hyun D.-W."/>
            <person name="Bae J.-W."/>
        </authorList>
    </citation>
    <scope>NUCLEOTIDE SEQUENCE [LARGE SCALE GENOMIC DNA]</scope>
    <source>
        <strain evidence="3 4">JCM 17540</strain>
    </source>
</reference>
<organism evidence="3 4">
    <name type="scientific">Tessaracoccus defluvii</name>
    <dbReference type="NCBI Taxonomy" id="1285901"/>
    <lineage>
        <taxon>Bacteria</taxon>
        <taxon>Bacillati</taxon>
        <taxon>Actinomycetota</taxon>
        <taxon>Actinomycetes</taxon>
        <taxon>Propionibacteriales</taxon>
        <taxon>Propionibacteriaceae</taxon>
        <taxon>Tessaracoccus</taxon>
    </lineage>
</organism>
<evidence type="ECO:0000256" key="2">
    <source>
        <dbReference type="SAM" id="SignalP"/>
    </source>
</evidence>
<accession>A0A7H0H9H1</accession>
<dbReference type="KEGG" id="tdf:H9L22_07955"/>
<evidence type="ECO:0000256" key="1">
    <source>
        <dbReference type="SAM" id="MobiDB-lite"/>
    </source>
</evidence>
<proteinExistence type="predicted"/>
<dbReference type="EMBL" id="CP060789">
    <property type="protein sequence ID" value="QNP57187.1"/>
    <property type="molecule type" value="Genomic_DNA"/>
</dbReference>
<dbReference type="Proteomes" id="UP000516117">
    <property type="component" value="Chromosome"/>
</dbReference>
<keyword evidence="2" id="KW-0732">Signal</keyword>
<evidence type="ECO:0000313" key="3">
    <source>
        <dbReference type="EMBL" id="QNP57187.1"/>
    </source>
</evidence>
<name>A0A7H0H9H1_9ACTN</name>
<feature type="chain" id="PRO_5039283492" description="PepSY domain-containing protein" evidence="2">
    <location>
        <begin position="19"/>
        <end position="197"/>
    </location>
</feature>
<evidence type="ECO:0008006" key="5">
    <source>
        <dbReference type="Google" id="ProtNLM"/>
    </source>
</evidence>
<keyword evidence="4" id="KW-1185">Reference proteome</keyword>
<gene>
    <name evidence="3" type="ORF">H9L22_07955</name>
</gene>
<feature type="signal peptide" evidence="2">
    <location>
        <begin position="1"/>
        <end position="18"/>
    </location>
</feature>
<protein>
    <recommendedName>
        <fullName evidence="5">PepSY domain-containing protein</fullName>
    </recommendedName>
</protein>
<feature type="region of interest" description="Disordered" evidence="1">
    <location>
        <begin position="24"/>
        <end position="50"/>
    </location>
</feature>
<sequence length="197" mass="20664">MTPRLLVTLALIPLFALASCAVPSPPPTPSPEATVGVTTADPTPVDTAQDPEQWTLSLDGIGPIRLAETVPVDLQAMFTDGWECFGPLLHHPDHGDIEIWTDEGTSDATVTAIVLSDDSTATSEGIRVGMALAEVEGAYPELTRSAEADQSDTFRIYTVDGGPISLYFEVVNGVVAAISLQPSAAFWPASDRSCGGP</sequence>
<dbReference type="AlphaFoldDB" id="A0A7H0H9H1"/>
<evidence type="ECO:0000313" key="4">
    <source>
        <dbReference type="Proteomes" id="UP000516117"/>
    </source>
</evidence>